<dbReference type="SUPFAM" id="SSF47413">
    <property type="entry name" value="lambda repressor-like DNA-binding domains"/>
    <property type="match status" value="1"/>
</dbReference>
<dbReference type="OrthoDB" id="2736385at2"/>
<accession>B9M089</accession>
<gene>
    <name evidence="2" type="ordered locus">Geob_2518</name>
</gene>
<dbReference type="eggNOG" id="COG1813">
    <property type="taxonomic scope" value="Bacteria"/>
</dbReference>
<dbReference type="PROSITE" id="PS50943">
    <property type="entry name" value="HTH_CROC1"/>
    <property type="match status" value="1"/>
</dbReference>
<dbReference type="KEGG" id="geo:Geob_2518"/>
<feature type="domain" description="HTH cro/C1-type" evidence="1">
    <location>
        <begin position="35"/>
        <end position="89"/>
    </location>
</feature>
<dbReference type="InterPro" id="IPR001387">
    <property type="entry name" value="Cro/C1-type_HTH"/>
</dbReference>
<dbReference type="EMBL" id="CP001390">
    <property type="protein sequence ID" value="ACM20869.1"/>
    <property type="molecule type" value="Genomic_DNA"/>
</dbReference>
<sequence length="110" mass="12245">MGRKLNQVKQELMADEEFRREYDALEEEFSVAAQLIEARTKANLTQEQVARRMGTTQSVVARLESGHPLPSLRTLRKYASAVGSRVEIRLVGKQVNAVHESAEGYGADGN</sequence>
<dbReference type="RefSeq" id="WP_012647598.1">
    <property type="nucleotide sequence ID" value="NC_011979.1"/>
</dbReference>
<dbReference type="Pfam" id="PF01381">
    <property type="entry name" value="HTH_3"/>
    <property type="match status" value="1"/>
</dbReference>
<dbReference type="HOGENOM" id="CLU_066192_18_0_7"/>
<dbReference type="GO" id="GO:0003677">
    <property type="term" value="F:DNA binding"/>
    <property type="evidence" value="ECO:0007669"/>
    <property type="project" value="InterPro"/>
</dbReference>
<proteinExistence type="predicted"/>
<dbReference type="AlphaFoldDB" id="B9M089"/>
<reference evidence="2 3" key="1">
    <citation type="submission" date="2009-01" db="EMBL/GenBank/DDBJ databases">
        <title>Complete sequence of Geobacter sp. FRC-32.</title>
        <authorList>
            <consortium name="US DOE Joint Genome Institute"/>
            <person name="Lucas S."/>
            <person name="Copeland A."/>
            <person name="Lapidus A."/>
            <person name="Glavina del Rio T."/>
            <person name="Dalin E."/>
            <person name="Tice H."/>
            <person name="Bruce D."/>
            <person name="Goodwin L."/>
            <person name="Pitluck S."/>
            <person name="Saunders E."/>
            <person name="Brettin T."/>
            <person name="Detter J.C."/>
            <person name="Han C."/>
            <person name="Larimer F."/>
            <person name="Land M."/>
            <person name="Hauser L."/>
            <person name="Kyrpides N."/>
            <person name="Ovchinnikova G."/>
            <person name="Kostka J."/>
            <person name="Richardson P."/>
        </authorList>
    </citation>
    <scope>NUCLEOTIDE SEQUENCE [LARGE SCALE GENOMIC DNA]</scope>
    <source>
        <strain evidence="3">DSM 22248 / JCM 15807 / FRC-32</strain>
    </source>
</reference>
<organism evidence="2 3">
    <name type="scientific">Geotalea daltonii (strain DSM 22248 / JCM 15807 / FRC-32)</name>
    <name type="common">Geobacter daltonii</name>
    <dbReference type="NCBI Taxonomy" id="316067"/>
    <lineage>
        <taxon>Bacteria</taxon>
        <taxon>Pseudomonadati</taxon>
        <taxon>Thermodesulfobacteriota</taxon>
        <taxon>Desulfuromonadia</taxon>
        <taxon>Geobacterales</taxon>
        <taxon>Geobacteraceae</taxon>
        <taxon>Geotalea</taxon>
    </lineage>
</organism>
<dbReference type="SMART" id="SM00530">
    <property type="entry name" value="HTH_XRE"/>
    <property type="match status" value="1"/>
</dbReference>
<dbReference type="InterPro" id="IPR010982">
    <property type="entry name" value="Lambda_DNA-bd_dom_sf"/>
</dbReference>
<evidence type="ECO:0000259" key="1">
    <source>
        <dbReference type="PROSITE" id="PS50943"/>
    </source>
</evidence>
<keyword evidence="3" id="KW-1185">Reference proteome</keyword>
<dbReference type="Gene3D" id="1.10.260.40">
    <property type="entry name" value="lambda repressor-like DNA-binding domains"/>
    <property type="match status" value="1"/>
</dbReference>
<protein>
    <submittedName>
        <fullName evidence="2">Antitoxin, XRE family</fullName>
    </submittedName>
</protein>
<dbReference type="Proteomes" id="UP000007721">
    <property type="component" value="Chromosome"/>
</dbReference>
<dbReference type="CDD" id="cd00093">
    <property type="entry name" value="HTH_XRE"/>
    <property type="match status" value="1"/>
</dbReference>
<name>B9M089_GEODF</name>
<evidence type="ECO:0000313" key="2">
    <source>
        <dbReference type="EMBL" id="ACM20869.1"/>
    </source>
</evidence>
<dbReference type="STRING" id="316067.Geob_2518"/>
<evidence type="ECO:0000313" key="3">
    <source>
        <dbReference type="Proteomes" id="UP000007721"/>
    </source>
</evidence>